<proteinExistence type="inferred from homology"/>
<keyword evidence="3 6" id="KW-0489">Methyltransferase</keyword>
<dbReference type="SUPFAM" id="SSF53335">
    <property type="entry name" value="S-adenosyl-L-methionine-dependent methyltransferases"/>
    <property type="match status" value="1"/>
</dbReference>
<dbReference type="HAMAP" id="MF_00735">
    <property type="entry name" value="Methyltr_PrmA"/>
    <property type="match status" value="1"/>
</dbReference>
<dbReference type="Pfam" id="PF06325">
    <property type="entry name" value="PrmA"/>
    <property type="match status" value="1"/>
</dbReference>
<reference evidence="7 8" key="1">
    <citation type="submission" date="2017-02" db="EMBL/GenBank/DDBJ databases">
        <title>Genomic diversity within the haloalkaliphilic genus Thioalkalivibrio.</title>
        <authorList>
            <person name="Ahn A.-C."/>
            <person name="Meier-Kolthoff J."/>
            <person name="Overmars L."/>
            <person name="Richter M."/>
            <person name="Woyke T."/>
            <person name="Sorokin D.Y."/>
            <person name="Muyzer G."/>
        </authorList>
    </citation>
    <scope>NUCLEOTIDE SEQUENCE [LARGE SCALE GENOMIC DNA]</scope>
    <source>
        <strain evidence="7 8">HL17</strain>
    </source>
</reference>
<feature type="binding site" evidence="6">
    <location>
        <position position="144"/>
    </location>
    <ligand>
        <name>S-adenosyl-L-methionine</name>
        <dbReference type="ChEBI" id="CHEBI:59789"/>
    </ligand>
</feature>
<evidence type="ECO:0000256" key="4">
    <source>
        <dbReference type="ARBA" id="ARBA00022679"/>
    </source>
</evidence>
<evidence type="ECO:0000313" key="8">
    <source>
        <dbReference type="Proteomes" id="UP000189177"/>
    </source>
</evidence>
<gene>
    <name evidence="6" type="primary">prmA</name>
    <name evidence="7" type="ORF">B1A74_13405</name>
</gene>
<dbReference type="PANTHER" id="PTHR43648">
    <property type="entry name" value="ELECTRON TRANSFER FLAVOPROTEIN BETA SUBUNIT LYSINE METHYLTRANSFERASE"/>
    <property type="match status" value="1"/>
</dbReference>
<organism evidence="7 8">
    <name type="scientific">Thioalkalivibrio halophilus</name>
    <dbReference type="NCBI Taxonomy" id="252474"/>
    <lineage>
        <taxon>Bacteria</taxon>
        <taxon>Pseudomonadati</taxon>
        <taxon>Pseudomonadota</taxon>
        <taxon>Gammaproteobacteria</taxon>
        <taxon>Chromatiales</taxon>
        <taxon>Ectothiorhodospiraceae</taxon>
        <taxon>Thioalkalivibrio</taxon>
    </lineage>
</organism>
<feature type="binding site" evidence="6">
    <location>
        <position position="165"/>
    </location>
    <ligand>
        <name>S-adenosyl-L-methionine</name>
        <dbReference type="ChEBI" id="CHEBI:59789"/>
    </ligand>
</feature>
<dbReference type="InterPro" id="IPR050078">
    <property type="entry name" value="Ribosomal_L11_MeTrfase_PrmA"/>
</dbReference>
<evidence type="ECO:0000256" key="5">
    <source>
        <dbReference type="ARBA" id="ARBA00022691"/>
    </source>
</evidence>
<dbReference type="PIRSF" id="PIRSF000401">
    <property type="entry name" value="RPL11_MTase"/>
    <property type="match status" value="1"/>
</dbReference>
<evidence type="ECO:0000256" key="2">
    <source>
        <dbReference type="ARBA" id="ARBA00022490"/>
    </source>
</evidence>
<dbReference type="GO" id="GO:0005829">
    <property type="term" value="C:cytosol"/>
    <property type="evidence" value="ECO:0007669"/>
    <property type="project" value="TreeGrafter"/>
</dbReference>
<comment type="similarity">
    <text evidence="1 6">Belongs to the methyltransferase superfamily. PrmA family.</text>
</comment>
<comment type="subcellular location">
    <subcellularLocation>
        <location evidence="6">Cytoplasm</location>
    </subcellularLocation>
</comment>
<dbReference type="RefSeq" id="WP_077244922.1">
    <property type="nucleotide sequence ID" value="NZ_MUZR01000071.1"/>
</dbReference>
<dbReference type="EC" id="2.1.1.-" evidence="6"/>
<keyword evidence="4 6" id="KW-0808">Transferase</keyword>
<dbReference type="InterPro" id="IPR029063">
    <property type="entry name" value="SAM-dependent_MTases_sf"/>
</dbReference>
<dbReference type="GO" id="GO:0005840">
    <property type="term" value="C:ribosome"/>
    <property type="evidence" value="ECO:0007669"/>
    <property type="project" value="UniProtKB-KW"/>
</dbReference>
<keyword evidence="7" id="KW-0689">Ribosomal protein</keyword>
<sequence>MSLAELECRAEPGDAEALEELLFELGAVSVELFDAADEPLFEPPPGTHPLWSDIRLKAVFSDRTAAELASASMLQRDPAPSELQVTDITDQDWVRAGLDGLEAIHCGGPLWIVPSWEEQPDVEDGVFVHLDPGLAFGTGNHPTTAMCLTALAEDPPRDLEVLDYGCGSGILAIAALKLGARHALGIDNDPQAVQATESNAAANGIGSDRLQAGLTDHPLPEGGSDLVLANILTRPLIELAPELTAATRPGGRILMAGLLDRQAEEVMEAYAHAFDIGVRDSRDGWALLDGRRRT</sequence>
<dbReference type="OrthoDB" id="9785995at2"/>
<evidence type="ECO:0000256" key="6">
    <source>
        <dbReference type="HAMAP-Rule" id="MF_00735"/>
    </source>
</evidence>
<evidence type="ECO:0000256" key="3">
    <source>
        <dbReference type="ARBA" id="ARBA00022603"/>
    </source>
</evidence>
<dbReference type="InterPro" id="IPR004498">
    <property type="entry name" value="Ribosomal_PrmA_MeTrfase"/>
</dbReference>
<comment type="catalytic activity">
    <reaction evidence="6">
        <text>L-lysyl-[protein] + 3 S-adenosyl-L-methionine = N(6),N(6),N(6)-trimethyl-L-lysyl-[protein] + 3 S-adenosyl-L-homocysteine + 3 H(+)</text>
        <dbReference type="Rhea" id="RHEA:54192"/>
        <dbReference type="Rhea" id="RHEA-COMP:9752"/>
        <dbReference type="Rhea" id="RHEA-COMP:13826"/>
        <dbReference type="ChEBI" id="CHEBI:15378"/>
        <dbReference type="ChEBI" id="CHEBI:29969"/>
        <dbReference type="ChEBI" id="CHEBI:57856"/>
        <dbReference type="ChEBI" id="CHEBI:59789"/>
        <dbReference type="ChEBI" id="CHEBI:61961"/>
    </reaction>
</comment>
<feature type="binding site" evidence="6">
    <location>
        <position position="230"/>
    </location>
    <ligand>
        <name>S-adenosyl-L-methionine</name>
        <dbReference type="ChEBI" id="CHEBI:59789"/>
    </ligand>
</feature>
<dbReference type="CDD" id="cd02440">
    <property type="entry name" value="AdoMet_MTases"/>
    <property type="match status" value="1"/>
</dbReference>
<comment type="caution">
    <text evidence="7">The sequence shown here is derived from an EMBL/GenBank/DDBJ whole genome shotgun (WGS) entry which is preliminary data.</text>
</comment>
<evidence type="ECO:0000313" key="7">
    <source>
        <dbReference type="EMBL" id="OOC08967.1"/>
    </source>
</evidence>
<keyword evidence="2 6" id="KW-0963">Cytoplasm</keyword>
<dbReference type="STRING" id="252474.B1A74_13405"/>
<keyword evidence="7" id="KW-0687">Ribonucleoprotein</keyword>
<protein>
    <recommendedName>
        <fullName evidence="6">Ribosomal protein L11 methyltransferase</fullName>
        <shortName evidence="6">L11 Mtase</shortName>
        <ecNumber evidence="6">2.1.1.-</ecNumber>
    </recommendedName>
</protein>
<evidence type="ECO:0000256" key="1">
    <source>
        <dbReference type="ARBA" id="ARBA00009741"/>
    </source>
</evidence>
<dbReference type="GO" id="GO:0016279">
    <property type="term" value="F:protein-lysine N-methyltransferase activity"/>
    <property type="evidence" value="ECO:0007669"/>
    <property type="project" value="TreeGrafter"/>
</dbReference>
<dbReference type="PANTHER" id="PTHR43648:SF1">
    <property type="entry name" value="ELECTRON TRANSFER FLAVOPROTEIN BETA SUBUNIT LYSINE METHYLTRANSFERASE"/>
    <property type="match status" value="1"/>
</dbReference>
<keyword evidence="8" id="KW-1185">Reference proteome</keyword>
<dbReference type="AlphaFoldDB" id="A0A1V2ZV06"/>
<dbReference type="NCBIfam" id="TIGR00406">
    <property type="entry name" value="prmA"/>
    <property type="match status" value="1"/>
</dbReference>
<dbReference type="GO" id="GO:0032259">
    <property type="term" value="P:methylation"/>
    <property type="evidence" value="ECO:0007669"/>
    <property type="project" value="UniProtKB-KW"/>
</dbReference>
<accession>A0A1V2ZV06</accession>
<name>A0A1V2ZV06_9GAMM</name>
<dbReference type="EMBL" id="MUZR01000071">
    <property type="protein sequence ID" value="OOC08967.1"/>
    <property type="molecule type" value="Genomic_DNA"/>
</dbReference>
<dbReference type="Proteomes" id="UP000189177">
    <property type="component" value="Unassembled WGS sequence"/>
</dbReference>
<keyword evidence="5 6" id="KW-0949">S-adenosyl-L-methionine</keyword>
<dbReference type="Gene3D" id="3.40.50.150">
    <property type="entry name" value="Vaccinia Virus protein VP39"/>
    <property type="match status" value="1"/>
</dbReference>
<comment type="function">
    <text evidence="6">Methylates ribosomal protein L11.</text>
</comment>
<feature type="binding site" evidence="6">
    <location>
        <position position="187"/>
    </location>
    <ligand>
        <name>S-adenosyl-L-methionine</name>
        <dbReference type="ChEBI" id="CHEBI:59789"/>
    </ligand>
</feature>